<dbReference type="InterPro" id="IPR009901">
    <property type="entry name" value="Phage_VT1-Sakai_H0025"/>
</dbReference>
<dbReference type="RefSeq" id="WP_127003875.1">
    <property type="nucleotide sequence ID" value="NZ_JBNPXW010000024.1"/>
</dbReference>
<gene>
    <name evidence="1" type="ORF">EJ913_27230</name>
</gene>
<organism evidence="1 2">
    <name type="scientific">Azospirillum doebereinerae</name>
    <dbReference type="NCBI Taxonomy" id="92933"/>
    <lineage>
        <taxon>Bacteria</taxon>
        <taxon>Pseudomonadati</taxon>
        <taxon>Pseudomonadota</taxon>
        <taxon>Alphaproteobacteria</taxon>
        <taxon>Rhodospirillales</taxon>
        <taxon>Azospirillaceae</taxon>
        <taxon>Azospirillum</taxon>
    </lineage>
</organism>
<keyword evidence="2" id="KW-1185">Reference proteome</keyword>
<dbReference type="AlphaFoldDB" id="A0A3S0VEH1"/>
<dbReference type="Pfam" id="PF07278">
    <property type="entry name" value="DUF1441"/>
    <property type="match status" value="1"/>
</dbReference>
<evidence type="ECO:0000313" key="1">
    <source>
        <dbReference type="EMBL" id="RUQ63907.1"/>
    </source>
</evidence>
<proteinExistence type="predicted"/>
<dbReference type="OrthoDB" id="8480257at2"/>
<sequence length="178" mass="20251">MRRDDDDLIGDVPANDIGETLSFRTADVHMIGGGVSIPWLMKAFRMGRATVEKKLVGCVPVGQGKHNTPLYDLPEAASYLVKPRVELNRMLKDLKPEDLPERLREGYWNSKLKQQRFEERAGNLWRTERVLATFSETLQEIRTKLMIVPDRVDREVGLTPEQVAALASVIDEVQDDIH</sequence>
<reference evidence="1 2" key="1">
    <citation type="submission" date="2018-12" db="EMBL/GenBank/DDBJ databases">
        <authorList>
            <person name="Yang Y."/>
        </authorList>
    </citation>
    <scope>NUCLEOTIDE SEQUENCE [LARGE SCALE GENOMIC DNA]</scope>
    <source>
        <strain evidence="1 2">GSF71</strain>
    </source>
</reference>
<protein>
    <submittedName>
        <fullName evidence="1">DUF1441 family protein</fullName>
    </submittedName>
</protein>
<accession>A0A3S0VEH1</accession>
<evidence type="ECO:0000313" key="2">
    <source>
        <dbReference type="Proteomes" id="UP000280346"/>
    </source>
</evidence>
<dbReference type="Proteomes" id="UP000280346">
    <property type="component" value="Unassembled WGS sequence"/>
</dbReference>
<dbReference type="EMBL" id="RZIJ01000032">
    <property type="protein sequence ID" value="RUQ63907.1"/>
    <property type="molecule type" value="Genomic_DNA"/>
</dbReference>
<name>A0A3S0VEH1_9PROT</name>
<comment type="caution">
    <text evidence="1">The sequence shown here is derived from an EMBL/GenBank/DDBJ whole genome shotgun (WGS) entry which is preliminary data.</text>
</comment>